<dbReference type="Proteomes" id="UP000499080">
    <property type="component" value="Unassembled WGS sequence"/>
</dbReference>
<dbReference type="Gene3D" id="3.30.420.10">
    <property type="entry name" value="Ribonuclease H-like superfamily/Ribonuclease H"/>
    <property type="match status" value="1"/>
</dbReference>
<feature type="domain" description="RNase H type-1" evidence="1">
    <location>
        <begin position="51"/>
        <end position="179"/>
    </location>
</feature>
<keyword evidence="3" id="KW-1185">Reference proteome</keyword>
<name>A0A4Y2V9T4_ARAVE</name>
<organism evidence="2 3">
    <name type="scientific">Araneus ventricosus</name>
    <name type="common">Orbweaver spider</name>
    <name type="synonym">Epeira ventricosa</name>
    <dbReference type="NCBI Taxonomy" id="182803"/>
    <lineage>
        <taxon>Eukaryota</taxon>
        <taxon>Metazoa</taxon>
        <taxon>Ecdysozoa</taxon>
        <taxon>Arthropoda</taxon>
        <taxon>Chelicerata</taxon>
        <taxon>Arachnida</taxon>
        <taxon>Araneae</taxon>
        <taxon>Araneomorphae</taxon>
        <taxon>Entelegynae</taxon>
        <taxon>Araneoidea</taxon>
        <taxon>Araneidae</taxon>
        <taxon>Araneus</taxon>
    </lineage>
</organism>
<proteinExistence type="predicted"/>
<dbReference type="Pfam" id="PF00075">
    <property type="entry name" value="RNase_H"/>
    <property type="match status" value="1"/>
</dbReference>
<dbReference type="GO" id="GO:0003676">
    <property type="term" value="F:nucleic acid binding"/>
    <property type="evidence" value="ECO:0007669"/>
    <property type="project" value="InterPro"/>
</dbReference>
<protein>
    <recommendedName>
        <fullName evidence="1">RNase H type-1 domain-containing protein</fullName>
    </recommendedName>
</protein>
<evidence type="ECO:0000313" key="3">
    <source>
        <dbReference type="Proteomes" id="UP000499080"/>
    </source>
</evidence>
<dbReference type="InterPro" id="IPR002156">
    <property type="entry name" value="RNaseH_domain"/>
</dbReference>
<reference evidence="2 3" key="1">
    <citation type="journal article" date="2019" name="Sci. Rep.">
        <title>Orb-weaving spider Araneus ventricosus genome elucidates the spidroin gene catalogue.</title>
        <authorList>
            <person name="Kono N."/>
            <person name="Nakamura H."/>
            <person name="Ohtoshi R."/>
            <person name="Moran D.A.P."/>
            <person name="Shinohara A."/>
            <person name="Yoshida Y."/>
            <person name="Fujiwara M."/>
            <person name="Mori M."/>
            <person name="Tomita M."/>
            <person name="Arakawa K."/>
        </authorList>
    </citation>
    <scope>NUCLEOTIDE SEQUENCE [LARGE SCALE GENOMIC DNA]</scope>
</reference>
<dbReference type="OrthoDB" id="6769383at2759"/>
<comment type="caution">
    <text evidence="2">The sequence shown here is derived from an EMBL/GenBank/DDBJ whole genome shotgun (WGS) entry which is preliminary data.</text>
</comment>
<sequence length="212" mass="24177">MALAPLNPNQPTIPPWKVSNLHILNPFESFNKSDTADIIYQQIFKEHRHQYRRFVPVYTDESKSADQVSLAVVFQNTVSSFRLSPACSIFTAEITAVLHALERISKSVQRGFIIYSDSLSVLNSLKSFHDHKHPLVFKILDLFEKLTFQGFTILFSWIPSHVGIDGNEEADMAAKSASLSTVSTIPVNDLKKYIKQLLFFQMAGTMDFRHWK</sequence>
<gene>
    <name evidence="2" type="ORF">AVEN_85730_1</name>
</gene>
<dbReference type="CDD" id="cd09276">
    <property type="entry name" value="Rnase_HI_RT_non_LTR"/>
    <property type="match status" value="1"/>
</dbReference>
<dbReference type="AlphaFoldDB" id="A0A4Y2V9T4"/>
<dbReference type="InterPro" id="IPR012337">
    <property type="entry name" value="RNaseH-like_sf"/>
</dbReference>
<dbReference type="InterPro" id="IPR036397">
    <property type="entry name" value="RNaseH_sf"/>
</dbReference>
<dbReference type="SUPFAM" id="SSF53098">
    <property type="entry name" value="Ribonuclease H-like"/>
    <property type="match status" value="1"/>
</dbReference>
<evidence type="ECO:0000313" key="2">
    <source>
        <dbReference type="EMBL" id="GBO22075.1"/>
    </source>
</evidence>
<dbReference type="PROSITE" id="PS50879">
    <property type="entry name" value="RNASE_H_1"/>
    <property type="match status" value="1"/>
</dbReference>
<evidence type="ECO:0000259" key="1">
    <source>
        <dbReference type="PROSITE" id="PS50879"/>
    </source>
</evidence>
<dbReference type="EMBL" id="BGPR01045209">
    <property type="protein sequence ID" value="GBO22075.1"/>
    <property type="molecule type" value="Genomic_DNA"/>
</dbReference>
<dbReference type="GO" id="GO:0004523">
    <property type="term" value="F:RNA-DNA hybrid ribonuclease activity"/>
    <property type="evidence" value="ECO:0007669"/>
    <property type="project" value="InterPro"/>
</dbReference>
<accession>A0A4Y2V9T4</accession>